<proteinExistence type="predicted"/>
<comment type="caution">
    <text evidence="3">The sequence shown here is derived from an EMBL/GenBank/DDBJ whole genome shotgun (WGS) entry which is preliminary data.</text>
</comment>
<dbReference type="InterPro" id="IPR000683">
    <property type="entry name" value="Gfo/Idh/MocA-like_OxRdtase_N"/>
</dbReference>
<evidence type="ECO:0000259" key="1">
    <source>
        <dbReference type="Pfam" id="PF01408"/>
    </source>
</evidence>
<dbReference type="InterPro" id="IPR051450">
    <property type="entry name" value="Gfo/Idh/MocA_Oxidoreductases"/>
</dbReference>
<organism evidence="3 4">
    <name type="scientific">Armatimonas rosea</name>
    <dbReference type="NCBI Taxonomy" id="685828"/>
    <lineage>
        <taxon>Bacteria</taxon>
        <taxon>Bacillati</taxon>
        <taxon>Armatimonadota</taxon>
        <taxon>Armatimonadia</taxon>
        <taxon>Armatimonadales</taxon>
        <taxon>Armatimonadaceae</taxon>
        <taxon>Armatimonas</taxon>
    </lineage>
</organism>
<feature type="domain" description="GFO/IDH/MocA-like oxidoreductase" evidence="2">
    <location>
        <begin position="129"/>
        <end position="246"/>
    </location>
</feature>
<name>A0A7W9SQR3_ARMRO</name>
<dbReference type="Gene3D" id="3.40.50.720">
    <property type="entry name" value="NAD(P)-binding Rossmann-like Domain"/>
    <property type="match status" value="1"/>
</dbReference>
<dbReference type="InterPro" id="IPR055170">
    <property type="entry name" value="GFO_IDH_MocA-like_dom"/>
</dbReference>
<dbReference type="Pfam" id="PF22725">
    <property type="entry name" value="GFO_IDH_MocA_C3"/>
    <property type="match status" value="1"/>
</dbReference>
<dbReference type="RefSeq" id="WP_184194975.1">
    <property type="nucleotide sequence ID" value="NZ_JACHGW010000002.1"/>
</dbReference>
<sequence length="323" mass="33399">MTKLKAGVIGAGGMGSTHARGWAKAEGFTLAGIADVDLSKAEALAGKFGATAFSSVEALLASGVDAVSVCLPSALHKSVTEQALAAGCHVLCEKPMALSAEDCDSMIAAAKAAGKLLSVAQVVRFFSEFASAHRLVQSGAVGNPAVVRTRRGGGFPGWSSWFGDEAQSGGILFDLAVHDIDWLLWTFGPVVRVYAKGLTERGFERLDHALLTLRHASGAISHTEVTWADPKGGGATFEIAGDAGLLSHDSRKEVSLSFRTETRTGTGRPLIPEDDPYDQQIAAFAKAITEGGPLAVTADEGRAAVAVAAAARESLKTGRAIAL</sequence>
<reference evidence="3 4" key="1">
    <citation type="submission" date="2020-08" db="EMBL/GenBank/DDBJ databases">
        <title>Genomic Encyclopedia of Type Strains, Phase IV (KMG-IV): sequencing the most valuable type-strain genomes for metagenomic binning, comparative biology and taxonomic classification.</title>
        <authorList>
            <person name="Goeker M."/>
        </authorList>
    </citation>
    <scope>NUCLEOTIDE SEQUENCE [LARGE SCALE GENOMIC DNA]</scope>
    <source>
        <strain evidence="3 4">DSM 23562</strain>
    </source>
</reference>
<feature type="domain" description="Gfo/Idh/MocA-like oxidoreductase N-terminal" evidence="1">
    <location>
        <begin position="5"/>
        <end position="120"/>
    </location>
</feature>
<dbReference type="InterPro" id="IPR036291">
    <property type="entry name" value="NAD(P)-bd_dom_sf"/>
</dbReference>
<dbReference type="PANTHER" id="PTHR43377">
    <property type="entry name" value="BILIVERDIN REDUCTASE A"/>
    <property type="match status" value="1"/>
</dbReference>
<accession>A0A7W9SQR3</accession>
<evidence type="ECO:0000259" key="2">
    <source>
        <dbReference type="Pfam" id="PF22725"/>
    </source>
</evidence>
<dbReference type="Pfam" id="PF01408">
    <property type="entry name" value="GFO_IDH_MocA"/>
    <property type="match status" value="1"/>
</dbReference>
<dbReference type="Gene3D" id="3.30.360.10">
    <property type="entry name" value="Dihydrodipicolinate Reductase, domain 2"/>
    <property type="match status" value="1"/>
</dbReference>
<protein>
    <submittedName>
        <fullName evidence="3">Putative dehydrogenase</fullName>
    </submittedName>
</protein>
<dbReference type="SUPFAM" id="SSF55347">
    <property type="entry name" value="Glyceraldehyde-3-phosphate dehydrogenase-like, C-terminal domain"/>
    <property type="match status" value="1"/>
</dbReference>
<gene>
    <name evidence="3" type="ORF">HNQ39_002084</name>
</gene>
<dbReference type="PANTHER" id="PTHR43377:SF1">
    <property type="entry name" value="BILIVERDIN REDUCTASE A"/>
    <property type="match status" value="1"/>
</dbReference>
<dbReference type="SUPFAM" id="SSF51735">
    <property type="entry name" value="NAD(P)-binding Rossmann-fold domains"/>
    <property type="match status" value="1"/>
</dbReference>
<evidence type="ECO:0000313" key="3">
    <source>
        <dbReference type="EMBL" id="MBB6050293.1"/>
    </source>
</evidence>
<dbReference type="EMBL" id="JACHGW010000002">
    <property type="protein sequence ID" value="MBB6050293.1"/>
    <property type="molecule type" value="Genomic_DNA"/>
</dbReference>
<dbReference type="AlphaFoldDB" id="A0A7W9SQR3"/>
<evidence type="ECO:0000313" key="4">
    <source>
        <dbReference type="Proteomes" id="UP000520814"/>
    </source>
</evidence>
<dbReference type="GO" id="GO:0000166">
    <property type="term" value="F:nucleotide binding"/>
    <property type="evidence" value="ECO:0007669"/>
    <property type="project" value="InterPro"/>
</dbReference>
<dbReference type="Proteomes" id="UP000520814">
    <property type="component" value="Unassembled WGS sequence"/>
</dbReference>
<keyword evidence="4" id="KW-1185">Reference proteome</keyword>